<dbReference type="AlphaFoldDB" id="A0AAV1CKQ3"/>
<feature type="transmembrane region" description="Helical" evidence="6">
    <location>
        <begin position="260"/>
        <end position="280"/>
    </location>
</feature>
<keyword evidence="9" id="KW-1185">Reference proteome</keyword>
<evidence type="ECO:0000259" key="7">
    <source>
        <dbReference type="Pfam" id="PF00892"/>
    </source>
</evidence>
<dbReference type="InterPro" id="IPR037185">
    <property type="entry name" value="EmrE-like"/>
</dbReference>
<name>A0AAV1CKQ3_OLDCO</name>
<evidence type="ECO:0000256" key="4">
    <source>
        <dbReference type="ARBA" id="ARBA00022989"/>
    </source>
</evidence>
<dbReference type="InterPro" id="IPR030184">
    <property type="entry name" value="WAT1-related"/>
</dbReference>
<keyword evidence="4 6" id="KW-1133">Transmembrane helix</keyword>
<dbReference type="GO" id="GO:0022857">
    <property type="term" value="F:transmembrane transporter activity"/>
    <property type="evidence" value="ECO:0007669"/>
    <property type="project" value="InterPro"/>
</dbReference>
<feature type="transmembrane region" description="Helical" evidence="6">
    <location>
        <begin position="325"/>
        <end position="348"/>
    </location>
</feature>
<feature type="transmembrane region" description="Helical" evidence="6">
    <location>
        <begin position="121"/>
        <end position="141"/>
    </location>
</feature>
<sequence length="445" mass="49443">MMSGNINKSSHKKLLKKKLLLNCIVKFLKIRYDFLEFFIVEVHYKKSVGLHVLINMGHRLTVNQLRIKSQHKVTTWDRLMAKRGCLDQWITVAVMLLVDFAFAVVNVLYKKALNDGMSNLLLIFYRQCVSAIFLAPIAYIWERKSWENLTVGIVCGLFLSALLGATLCQYFFLIGLGYTSATYTCAFINVVPVVTFILALWLRQEKLNLKNRSGRAKLLGAIVCVGGVLLLILYKGVAVINAIKTAAVTTQSDKKRAKDWVVGSIFLFVGSTMWSSWFVIQAQIGKYFAFQYSSTTIISFFATIQSAILCLIVDRNMSSWLPKGITQITTVIYAGIVGSGICYVALAWCVKKRGAVFTSAFGPFIQVFVAFFDVFLLHEQINLGSILGSLVVVVGMYMLLWGKSKEVDCQKSVEADGGKDNGDFNLTLPVTKPAAIVSSTDTASP</sequence>
<reference evidence="8" key="1">
    <citation type="submission" date="2023-03" db="EMBL/GenBank/DDBJ databases">
        <authorList>
            <person name="Julca I."/>
        </authorList>
    </citation>
    <scope>NUCLEOTIDE SEQUENCE</scope>
</reference>
<dbReference type="EMBL" id="OX459119">
    <property type="protein sequence ID" value="CAI9096191.1"/>
    <property type="molecule type" value="Genomic_DNA"/>
</dbReference>
<feature type="transmembrane region" description="Helical" evidence="6">
    <location>
        <begin position="218"/>
        <end position="240"/>
    </location>
</feature>
<gene>
    <name evidence="8" type="ORF">OLC1_LOCUS7007</name>
</gene>
<keyword evidence="3 6" id="KW-0812">Transmembrane</keyword>
<organism evidence="8 9">
    <name type="scientific">Oldenlandia corymbosa var. corymbosa</name>
    <dbReference type="NCBI Taxonomy" id="529605"/>
    <lineage>
        <taxon>Eukaryota</taxon>
        <taxon>Viridiplantae</taxon>
        <taxon>Streptophyta</taxon>
        <taxon>Embryophyta</taxon>
        <taxon>Tracheophyta</taxon>
        <taxon>Spermatophyta</taxon>
        <taxon>Magnoliopsida</taxon>
        <taxon>eudicotyledons</taxon>
        <taxon>Gunneridae</taxon>
        <taxon>Pentapetalae</taxon>
        <taxon>asterids</taxon>
        <taxon>lamiids</taxon>
        <taxon>Gentianales</taxon>
        <taxon>Rubiaceae</taxon>
        <taxon>Rubioideae</taxon>
        <taxon>Spermacoceae</taxon>
        <taxon>Hedyotis-Oldenlandia complex</taxon>
        <taxon>Oldenlandia</taxon>
    </lineage>
</organism>
<feature type="transmembrane region" description="Helical" evidence="6">
    <location>
        <begin position="355"/>
        <end position="377"/>
    </location>
</feature>
<feature type="domain" description="EamA" evidence="7">
    <location>
        <begin position="91"/>
        <end position="232"/>
    </location>
</feature>
<evidence type="ECO:0000313" key="8">
    <source>
        <dbReference type="EMBL" id="CAI9096191.1"/>
    </source>
</evidence>
<dbReference type="Proteomes" id="UP001161247">
    <property type="component" value="Chromosome 2"/>
</dbReference>
<accession>A0AAV1CKQ3</accession>
<evidence type="ECO:0000313" key="9">
    <source>
        <dbReference type="Proteomes" id="UP001161247"/>
    </source>
</evidence>
<dbReference type="PANTHER" id="PTHR31218">
    <property type="entry name" value="WAT1-RELATED PROTEIN"/>
    <property type="match status" value="1"/>
</dbReference>
<feature type="transmembrane region" description="Helical" evidence="6">
    <location>
        <begin position="383"/>
        <end position="402"/>
    </location>
</feature>
<evidence type="ECO:0000256" key="6">
    <source>
        <dbReference type="SAM" id="Phobius"/>
    </source>
</evidence>
<dbReference type="SUPFAM" id="SSF103481">
    <property type="entry name" value="Multidrug resistance efflux transporter EmrE"/>
    <property type="match status" value="2"/>
</dbReference>
<evidence type="ECO:0000256" key="3">
    <source>
        <dbReference type="ARBA" id="ARBA00022692"/>
    </source>
</evidence>
<feature type="transmembrane region" description="Helical" evidence="6">
    <location>
        <begin position="180"/>
        <end position="202"/>
    </location>
</feature>
<feature type="transmembrane region" description="Helical" evidence="6">
    <location>
        <begin position="153"/>
        <end position="174"/>
    </location>
</feature>
<evidence type="ECO:0000256" key="5">
    <source>
        <dbReference type="ARBA" id="ARBA00023136"/>
    </source>
</evidence>
<dbReference type="InterPro" id="IPR000620">
    <property type="entry name" value="EamA_dom"/>
</dbReference>
<dbReference type="GO" id="GO:0016020">
    <property type="term" value="C:membrane"/>
    <property type="evidence" value="ECO:0007669"/>
    <property type="project" value="UniProtKB-SubCell"/>
</dbReference>
<protein>
    <submittedName>
        <fullName evidence="8">OLC1v1032278C2</fullName>
    </submittedName>
</protein>
<evidence type="ECO:0000256" key="1">
    <source>
        <dbReference type="ARBA" id="ARBA00004141"/>
    </source>
</evidence>
<dbReference type="Pfam" id="PF00892">
    <property type="entry name" value="EamA"/>
    <property type="match status" value="2"/>
</dbReference>
<feature type="transmembrane region" description="Helical" evidence="6">
    <location>
        <begin position="89"/>
        <end position="109"/>
    </location>
</feature>
<keyword evidence="5 6" id="KW-0472">Membrane</keyword>
<comment type="similarity">
    <text evidence="2">Belongs to the drug/metabolite transporter (DMT) superfamily. Plant drug/metabolite exporter (P-DME) (TC 2.A.7.4) family.</text>
</comment>
<comment type="subcellular location">
    <subcellularLocation>
        <location evidence="1">Membrane</location>
        <topology evidence="1">Multi-pass membrane protein</topology>
    </subcellularLocation>
</comment>
<feature type="transmembrane region" description="Helical" evidence="6">
    <location>
        <begin position="292"/>
        <end position="313"/>
    </location>
</feature>
<feature type="domain" description="EamA" evidence="7">
    <location>
        <begin position="263"/>
        <end position="400"/>
    </location>
</feature>
<proteinExistence type="inferred from homology"/>
<evidence type="ECO:0000256" key="2">
    <source>
        <dbReference type="ARBA" id="ARBA00007635"/>
    </source>
</evidence>